<name>A0AAX3SZK1_SPICI</name>
<sequence length="113" mass="12153">MLTIHHKTINKIKASPNCHTSKPVLFPLGKTFNCVKIIRIATIANTMAIVKLICLALILFVNSAPTKLPKIAPTTNNTNVKTSTLIAATKMVPAIKFGIPSPMFIVPGNNASF</sequence>
<keyword evidence="3" id="KW-1185">Reference proteome</keyword>
<evidence type="ECO:0000256" key="1">
    <source>
        <dbReference type="SAM" id="Phobius"/>
    </source>
</evidence>
<accession>A0AAX3SZK1</accession>
<reference evidence="2 3" key="1">
    <citation type="submission" date="2022-04" db="EMBL/GenBank/DDBJ databases">
        <title>Whole genome of Spiroplasma citri.</title>
        <authorList>
            <person name="Khanchezar A."/>
            <person name="Izadpanah K."/>
            <person name="Taghavi M."/>
            <person name="Ghorbani A."/>
            <person name="Beven L."/>
        </authorList>
    </citation>
    <scope>NUCLEOTIDE SEQUENCE [LARGE SCALE GENOMIC DNA]</scope>
    <source>
        <strain evidence="2 3">D4</strain>
    </source>
</reference>
<feature type="transmembrane region" description="Helical" evidence="1">
    <location>
        <begin position="37"/>
        <end position="61"/>
    </location>
</feature>
<keyword evidence="1" id="KW-0812">Transmembrane</keyword>
<organism evidence="2 3">
    <name type="scientific">Spiroplasma citri</name>
    <dbReference type="NCBI Taxonomy" id="2133"/>
    <lineage>
        <taxon>Bacteria</taxon>
        <taxon>Bacillati</taxon>
        <taxon>Mycoplasmatota</taxon>
        <taxon>Mollicutes</taxon>
        <taxon>Entomoplasmatales</taxon>
        <taxon>Spiroplasmataceae</taxon>
        <taxon>Spiroplasma</taxon>
    </lineage>
</organism>
<dbReference type="RefSeq" id="WP_277938977.1">
    <property type="nucleotide sequence ID" value="NZ_CP096246.1"/>
</dbReference>
<protein>
    <recommendedName>
        <fullName evidence="4">Transmembrane protein</fullName>
    </recommendedName>
</protein>
<keyword evidence="1" id="KW-1133">Transmembrane helix</keyword>
<evidence type="ECO:0000313" key="3">
    <source>
        <dbReference type="Proteomes" id="UP001214629"/>
    </source>
</evidence>
<dbReference type="EMBL" id="CP096246">
    <property type="protein sequence ID" value="WFG96731.1"/>
    <property type="molecule type" value="Genomic_DNA"/>
</dbReference>
<dbReference type="AlphaFoldDB" id="A0AAX3SZK1"/>
<keyword evidence="1" id="KW-0472">Membrane</keyword>
<dbReference type="Proteomes" id="UP001214629">
    <property type="component" value="Chromosome"/>
</dbReference>
<evidence type="ECO:0000313" key="2">
    <source>
        <dbReference type="EMBL" id="WFG96731.1"/>
    </source>
</evidence>
<evidence type="ECO:0008006" key="4">
    <source>
        <dbReference type="Google" id="ProtNLM"/>
    </source>
</evidence>
<gene>
    <name evidence="2" type="ORF">M0C40_01560</name>
</gene>
<proteinExistence type="predicted"/>